<feature type="transmembrane region" description="Helical" evidence="11">
    <location>
        <begin position="810"/>
        <end position="835"/>
    </location>
</feature>
<name>A0A0L6VGI1_9BASI</name>
<proteinExistence type="inferred from homology"/>
<evidence type="ECO:0000256" key="10">
    <source>
        <dbReference type="ARBA" id="ARBA00023180"/>
    </source>
</evidence>
<dbReference type="Gene3D" id="3.40.720.10">
    <property type="entry name" value="Alkaline Phosphatase, subunit A"/>
    <property type="match status" value="1"/>
</dbReference>
<comment type="subcellular location">
    <subcellularLocation>
        <location evidence="1">Endoplasmic reticulum membrane</location>
        <topology evidence="1">Multi-pass membrane protein</topology>
    </subcellularLocation>
</comment>
<dbReference type="SUPFAM" id="SSF53649">
    <property type="entry name" value="Alkaline phosphatase-like"/>
    <property type="match status" value="1"/>
</dbReference>
<dbReference type="STRING" id="27349.A0A0L6VGI1"/>
<dbReference type="Pfam" id="PF01663">
    <property type="entry name" value="Phosphodiest"/>
    <property type="match status" value="1"/>
</dbReference>
<keyword evidence="6 11" id="KW-0812">Transmembrane</keyword>
<feature type="transmembrane region" description="Helical" evidence="11">
    <location>
        <begin position="525"/>
        <end position="547"/>
    </location>
</feature>
<dbReference type="EMBL" id="LAVV01006592">
    <property type="protein sequence ID" value="KNZ59230.1"/>
    <property type="molecule type" value="Genomic_DNA"/>
</dbReference>
<dbReference type="GO" id="GO:0006506">
    <property type="term" value="P:GPI anchor biosynthetic process"/>
    <property type="evidence" value="ECO:0007669"/>
    <property type="project" value="UniProtKB-UniPathway"/>
</dbReference>
<comment type="similarity">
    <text evidence="3">Belongs to the PIGG/PIGN/PIGO family. PIGO subfamily.</text>
</comment>
<accession>A0A0L6VGI1</accession>
<sequence length="1101" mass="121794">MSENGQQHKPWRSTTARLSSTQLSFIVLAILALLHSSAIYIFSQGFLLSRVTLPDRTAATTGIQPTHSKLILILIDALRYDFMLPHSHSTDPYHHNQLILPSQLTRDHPTHSYLFHFLADPPTTTLQRLKGLTTGTLPTFIDVGSNFASDNIGIDEDSWLAQLNAIGKKIGFAGDDTWLKLFGNHDFDPATGIFHQNLTSAYESFNVEDLHTVDNGVQDHFYRFLNIHQDPLQGTTHHQPHWDVLIGHFLGLDHAGHRFGASHPTVRSKLQQYDQFLEKIVAKLDDDTLLVVMGDHGMDSKGDHGGDSFSEVSTALWMYSKTHPLLNPHEPLPDWALDQHSFVDLEPSLGKTRTVAQIDLVPTLSLMLGVPIPFSSLGMIIPEFFFRSSLLATSVPGHQPQILSASETLSLSAAMNSAQLLSFAERYVGSSNSSGQDLAQHVPELRDFHKQAGELSRLQRHAEAFQAHRSLGTSLLSTSRRVWAKFVPSLMVIGIVIMLLSLVVSCKLLSSIKWTTAGPHAPIRTLLAGALSKGAFGLVLGGLGHWANLIPEMSILSSLLAGSSFGICLSILTHQPPQESAHLDIGLKLPSFATLFKLVPVILHALGLGSNSYTIWEDRVILHLISFSVLLPTLLGSFCAPQQRLRNRLLMFSLLFGVCVRLISLSTICREEQHSECSVSFYANSTSSNAPNWAMSILIPLAIALPIVPAWFLGISDSYRGPASFYFGAVWRLILLCGAQYWITDYMLSHEGISLTANLLDTGSWVKLLVARVAIGLCVFAGGILWFILPPCIDVTRVKEDKEQVVKPRLLVIGFANAYGSSYLMFLVASFGILFLVTQPVGQVILSLGLVAILSLVEINDSLMDVRKLGESFQKAIEAAATPKDSIGKEEKQGLERLKMQEHTDLNMIIALHFLGYLMFFGTGHQAAFVSIQWKTGFIGLRHAHHLFSAILISLNTFAGFILVALAIPLFKLWNLSPVINLNKPSIPAAAAAASKSSHAQQEDTLQERSNENNNNNQLDSSILESQVKFLSIQGMIVGLNMLCVYYLRRHLMVWKIFSPRFLLSCSLILLFHFLFLSFSFLATWLLKWKVSRTFGQQFSS</sequence>
<feature type="transmembrane region" description="Helical" evidence="11">
    <location>
        <begin position="1068"/>
        <end position="1087"/>
    </location>
</feature>
<keyword evidence="14" id="KW-1185">Reference proteome</keyword>
<evidence type="ECO:0000256" key="5">
    <source>
        <dbReference type="ARBA" id="ARBA00022679"/>
    </source>
</evidence>
<keyword evidence="9 11" id="KW-0472">Membrane</keyword>
<evidence type="ECO:0000313" key="14">
    <source>
        <dbReference type="Proteomes" id="UP000037035"/>
    </source>
</evidence>
<keyword evidence="7" id="KW-0256">Endoplasmic reticulum</keyword>
<dbReference type="AlphaFoldDB" id="A0A0L6VGI1"/>
<feature type="transmembrane region" description="Helical" evidence="11">
    <location>
        <begin position="620"/>
        <end position="640"/>
    </location>
</feature>
<feature type="transmembrane region" description="Helical" evidence="11">
    <location>
        <begin position="1030"/>
        <end position="1048"/>
    </location>
</feature>
<evidence type="ECO:0000256" key="3">
    <source>
        <dbReference type="ARBA" id="ARBA00008695"/>
    </source>
</evidence>
<evidence type="ECO:0000256" key="8">
    <source>
        <dbReference type="ARBA" id="ARBA00022989"/>
    </source>
</evidence>
<keyword evidence="10" id="KW-0325">Glycoprotein</keyword>
<feature type="transmembrane region" description="Helical" evidence="11">
    <location>
        <begin position="764"/>
        <end position="789"/>
    </location>
</feature>
<feature type="transmembrane region" description="Helical" evidence="11">
    <location>
        <begin position="21"/>
        <end position="42"/>
    </location>
</feature>
<dbReference type="InterPro" id="IPR045687">
    <property type="entry name" value="PIGG/GPI7_C"/>
</dbReference>
<dbReference type="InterPro" id="IPR037675">
    <property type="entry name" value="PIG-O_N"/>
</dbReference>
<dbReference type="Proteomes" id="UP000037035">
    <property type="component" value="Unassembled WGS sequence"/>
</dbReference>
<dbReference type="InterPro" id="IPR017850">
    <property type="entry name" value="Alkaline_phosphatase_core_sf"/>
</dbReference>
<evidence type="ECO:0000256" key="9">
    <source>
        <dbReference type="ARBA" id="ARBA00023136"/>
    </source>
</evidence>
<dbReference type="InterPro" id="IPR039524">
    <property type="entry name" value="PIGO/GPI13"/>
</dbReference>
<feature type="transmembrane region" description="Helical" evidence="11">
    <location>
        <begin position="906"/>
        <end position="927"/>
    </location>
</feature>
<dbReference type="Pfam" id="PF19316">
    <property type="entry name" value="PIGO_PIGG"/>
    <property type="match status" value="1"/>
</dbReference>
<comment type="pathway">
    <text evidence="2">Glycolipid biosynthesis; glycosylphosphatidylinositol-anchor biosynthesis.</text>
</comment>
<dbReference type="PANTHER" id="PTHR23071">
    <property type="entry name" value="PHOSPHATIDYLINOSITOL GLYCAN"/>
    <property type="match status" value="1"/>
</dbReference>
<feature type="transmembrane region" description="Helical" evidence="11">
    <location>
        <begin position="725"/>
        <end position="744"/>
    </location>
</feature>
<dbReference type="UniPathway" id="UPA00196"/>
<dbReference type="GO" id="GO:0051377">
    <property type="term" value="F:mannose-ethanolamine phosphotransferase activity"/>
    <property type="evidence" value="ECO:0007669"/>
    <property type="project" value="InterPro"/>
</dbReference>
<dbReference type="GO" id="GO:0005789">
    <property type="term" value="C:endoplasmic reticulum membrane"/>
    <property type="evidence" value="ECO:0007669"/>
    <property type="project" value="UniProtKB-SubCell"/>
</dbReference>
<feature type="domain" description="GPI ethanolamine phosphate transferase 2 C-terminal" evidence="12">
    <location>
        <begin position="897"/>
        <end position="1078"/>
    </location>
</feature>
<evidence type="ECO:0000256" key="1">
    <source>
        <dbReference type="ARBA" id="ARBA00004477"/>
    </source>
</evidence>
<gene>
    <name evidence="13" type="ORF">VP01_177g9</name>
</gene>
<evidence type="ECO:0000256" key="2">
    <source>
        <dbReference type="ARBA" id="ARBA00004687"/>
    </source>
</evidence>
<dbReference type="VEuPathDB" id="FungiDB:VP01_177g9"/>
<feature type="transmembrane region" description="Helical" evidence="11">
    <location>
        <begin position="693"/>
        <end position="713"/>
    </location>
</feature>
<feature type="transmembrane region" description="Helical" evidence="11">
    <location>
        <begin position="482"/>
        <end position="504"/>
    </location>
</feature>
<feature type="transmembrane region" description="Helical" evidence="11">
    <location>
        <begin position="585"/>
        <end position="608"/>
    </location>
</feature>
<feature type="transmembrane region" description="Helical" evidence="11">
    <location>
        <begin position="947"/>
        <end position="971"/>
    </location>
</feature>
<evidence type="ECO:0000256" key="11">
    <source>
        <dbReference type="SAM" id="Phobius"/>
    </source>
</evidence>
<evidence type="ECO:0000256" key="6">
    <source>
        <dbReference type="ARBA" id="ARBA00022692"/>
    </source>
</evidence>
<reference evidence="13 14" key="1">
    <citation type="submission" date="2015-08" db="EMBL/GenBank/DDBJ databases">
        <title>Next Generation Sequencing and Analysis of the Genome of Puccinia sorghi L Schw, the Causal Agent of Maize Common Rust.</title>
        <authorList>
            <person name="Rochi L."/>
            <person name="Burguener G."/>
            <person name="Darino M."/>
            <person name="Turjanski A."/>
            <person name="Kreff E."/>
            <person name="Dieguez M.J."/>
            <person name="Sacco F."/>
        </authorList>
    </citation>
    <scope>NUCLEOTIDE SEQUENCE [LARGE SCALE GENOMIC DNA]</scope>
    <source>
        <strain evidence="13 14">RO10H11247</strain>
    </source>
</reference>
<dbReference type="InterPro" id="IPR002591">
    <property type="entry name" value="Phosphodiest/P_Trfase"/>
</dbReference>
<keyword evidence="5" id="KW-0808">Transferase</keyword>
<evidence type="ECO:0000259" key="12">
    <source>
        <dbReference type="Pfam" id="PF19316"/>
    </source>
</evidence>
<comment type="caution">
    <text evidence="13">The sequence shown here is derived from an EMBL/GenBank/DDBJ whole genome shotgun (WGS) entry which is preliminary data.</text>
</comment>
<feature type="transmembrane region" description="Helical" evidence="11">
    <location>
        <begin position="553"/>
        <end position="573"/>
    </location>
</feature>
<feature type="transmembrane region" description="Helical" evidence="11">
    <location>
        <begin position="649"/>
        <end position="668"/>
    </location>
</feature>
<dbReference type="OrthoDB" id="272139at2759"/>
<dbReference type="PANTHER" id="PTHR23071:SF1">
    <property type="entry name" value="GPI ETHANOLAMINE PHOSPHATE TRANSFERASE 3"/>
    <property type="match status" value="1"/>
</dbReference>
<dbReference type="CDD" id="cd16023">
    <property type="entry name" value="GPI_EPT_3"/>
    <property type="match status" value="1"/>
</dbReference>
<organism evidence="13 14">
    <name type="scientific">Puccinia sorghi</name>
    <dbReference type="NCBI Taxonomy" id="27349"/>
    <lineage>
        <taxon>Eukaryota</taxon>
        <taxon>Fungi</taxon>
        <taxon>Dikarya</taxon>
        <taxon>Basidiomycota</taxon>
        <taxon>Pucciniomycotina</taxon>
        <taxon>Pucciniomycetes</taxon>
        <taxon>Pucciniales</taxon>
        <taxon>Pucciniaceae</taxon>
        <taxon>Puccinia</taxon>
    </lineage>
</organism>
<protein>
    <recommendedName>
        <fullName evidence="12">GPI ethanolamine phosphate transferase 2 C-terminal domain-containing protein</fullName>
    </recommendedName>
</protein>
<evidence type="ECO:0000256" key="4">
    <source>
        <dbReference type="ARBA" id="ARBA00022502"/>
    </source>
</evidence>
<keyword evidence="8 11" id="KW-1133">Transmembrane helix</keyword>
<evidence type="ECO:0000313" key="13">
    <source>
        <dbReference type="EMBL" id="KNZ59230.1"/>
    </source>
</evidence>
<evidence type="ECO:0000256" key="7">
    <source>
        <dbReference type="ARBA" id="ARBA00022824"/>
    </source>
</evidence>
<keyword evidence="4" id="KW-0337">GPI-anchor biosynthesis</keyword>